<gene>
    <name evidence="2" type="ORF">LX92_03468</name>
</gene>
<keyword evidence="1" id="KW-0812">Transmembrane</keyword>
<reference evidence="2 3" key="1">
    <citation type="submission" date="2018-05" db="EMBL/GenBank/DDBJ databases">
        <title>Genomic Encyclopedia of Archaeal and Bacterial Type Strains, Phase II (KMG-II): from individual species to whole genera.</title>
        <authorList>
            <person name="Goeker M."/>
        </authorList>
    </citation>
    <scope>NUCLEOTIDE SEQUENCE [LARGE SCALE GENOMIC DNA]</scope>
    <source>
        <strain evidence="2 3">DSM 23514</strain>
    </source>
</reference>
<keyword evidence="1" id="KW-0472">Membrane</keyword>
<evidence type="ECO:0000256" key="1">
    <source>
        <dbReference type="SAM" id="Phobius"/>
    </source>
</evidence>
<keyword evidence="1" id="KW-1133">Transmembrane helix</keyword>
<evidence type="ECO:0000313" key="2">
    <source>
        <dbReference type="EMBL" id="PWK21689.1"/>
    </source>
</evidence>
<evidence type="ECO:0000313" key="3">
    <source>
        <dbReference type="Proteomes" id="UP000245667"/>
    </source>
</evidence>
<organism evidence="2 3">
    <name type="scientific">Maribacter polysiphoniae</name>
    <dbReference type="NCBI Taxonomy" id="429344"/>
    <lineage>
        <taxon>Bacteria</taxon>
        <taxon>Pseudomonadati</taxon>
        <taxon>Bacteroidota</taxon>
        <taxon>Flavobacteriia</taxon>
        <taxon>Flavobacteriales</taxon>
        <taxon>Flavobacteriaceae</taxon>
        <taxon>Maribacter</taxon>
    </lineage>
</organism>
<dbReference type="EMBL" id="QGGQ01000010">
    <property type="protein sequence ID" value="PWK21689.1"/>
    <property type="molecule type" value="Genomic_DNA"/>
</dbReference>
<proteinExistence type="predicted"/>
<sequence length="52" mass="5641">MNNINFSKVELCVCHKNNCMNVRGDIAKVIVFGLATLIVISGIASMLEQSNS</sequence>
<dbReference type="AlphaFoldDB" id="A0A316DWY7"/>
<comment type="caution">
    <text evidence="2">The sequence shown here is derived from an EMBL/GenBank/DDBJ whole genome shotgun (WGS) entry which is preliminary data.</text>
</comment>
<accession>A0A316DWY7</accession>
<feature type="transmembrane region" description="Helical" evidence="1">
    <location>
        <begin position="26"/>
        <end position="47"/>
    </location>
</feature>
<protein>
    <submittedName>
        <fullName evidence="2">Uncharacterized protein</fullName>
    </submittedName>
</protein>
<name>A0A316DWY7_9FLAO</name>
<dbReference type="Proteomes" id="UP000245667">
    <property type="component" value="Unassembled WGS sequence"/>
</dbReference>